<dbReference type="eggNOG" id="KOG2247">
    <property type="taxonomic scope" value="Eukaryota"/>
</dbReference>
<name>A0A1I7STJ9_BURXY</name>
<dbReference type="AlphaFoldDB" id="A0A1I7STJ9"/>
<dbReference type="InterPro" id="IPR040379">
    <property type="entry name" value="WDR19/dyf-2"/>
</dbReference>
<evidence type="ECO:0000259" key="10">
    <source>
        <dbReference type="Pfam" id="PF23389"/>
    </source>
</evidence>
<evidence type="ECO:0000256" key="1">
    <source>
        <dbReference type="ARBA" id="ARBA00004120"/>
    </source>
</evidence>
<evidence type="ECO:0000256" key="7">
    <source>
        <dbReference type="ARBA" id="ARBA00023212"/>
    </source>
</evidence>
<dbReference type="SUPFAM" id="SSF50978">
    <property type="entry name" value="WD40 repeat-like"/>
    <property type="match status" value="1"/>
</dbReference>
<proteinExistence type="predicted"/>
<dbReference type="InterPro" id="IPR015943">
    <property type="entry name" value="WD40/YVTN_repeat-like_dom_sf"/>
</dbReference>
<evidence type="ECO:0000256" key="2">
    <source>
        <dbReference type="ARBA" id="ARBA00022490"/>
    </source>
</evidence>
<keyword evidence="5" id="KW-0970">Cilium biogenesis/degradation</keyword>
<dbReference type="InterPro" id="IPR016024">
    <property type="entry name" value="ARM-type_fold"/>
</dbReference>
<dbReference type="GO" id="GO:0060271">
    <property type="term" value="P:cilium assembly"/>
    <property type="evidence" value="ECO:0007669"/>
    <property type="project" value="TreeGrafter"/>
</dbReference>
<keyword evidence="6" id="KW-0969">Cilium</keyword>
<keyword evidence="3" id="KW-0853">WD repeat</keyword>
<evidence type="ECO:0000313" key="11">
    <source>
        <dbReference type="Proteomes" id="UP000095284"/>
    </source>
</evidence>
<dbReference type="InterPro" id="IPR036322">
    <property type="entry name" value="WD40_repeat_dom_sf"/>
</dbReference>
<dbReference type="GO" id="GO:0005929">
    <property type="term" value="C:cilium"/>
    <property type="evidence" value="ECO:0007669"/>
    <property type="project" value="TreeGrafter"/>
</dbReference>
<dbReference type="Proteomes" id="UP000095284">
    <property type="component" value="Unplaced"/>
</dbReference>
<evidence type="ECO:0000259" key="9">
    <source>
        <dbReference type="Pfam" id="PF23145"/>
    </source>
</evidence>
<dbReference type="PANTHER" id="PTHR14920">
    <property type="entry name" value="OSMOTIC AVOIDANCE ABNORMAL PROTEIN 1/WD REPEAT MEMBRANE PROTEIN"/>
    <property type="match status" value="1"/>
</dbReference>
<dbReference type="WBParaSite" id="BXY_1636900.1">
    <property type="protein sequence ID" value="BXY_1636900.1"/>
    <property type="gene ID" value="BXY_1636900"/>
</dbReference>
<dbReference type="Gene3D" id="1.25.40.10">
    <property type="entry name" value="Tetratricopeptide repeat domain"/>
    <property type="match status" value="1"/>
</dbReference>
<protein>
    <submittedName>
        <fullName evidence="12">Intraflagellar transport protein 122 homolog</fullName>
    </submittedName>
</protein>
<dbReference type="GO" id="GO:0030991">
    <property type="term" value="C:intraciliary transport particle A"/>
    <property type="evidence" value="ECO:0007669"/>
    <property type="project" value="TreeGrafter"/>
</dbReference>
<dbReference type="Pfam" id="PF23145">
    <property type="entry name" value="Zf_2nd_IFT121"/>
    <property type="match status" value="1"/>
</dbReference>
<dbReference type="GO" id="GO:0035721">
    <property type="term" value="P:intraciliary retrograde transport"/>
    <property type="evidence" value="ECO:0007669"/>
    <property type="project" value="InterPro"/>
</dbReference>
<evidence type="ECO:0000313" key="12">
    <source>
        <dbReference type="WBParaSite" id="BXY_1636900.1"/>
    </source>
</evidence>
<keyword evidence="2" id="KW-0963">Cytoplasm</keyword>
<keyword evidence="4" id="KW-0677">Repeat</keyword>
<evidence type="ECO:0000256" key="6">
    <source>
        <dbReference type="ARBA" id="ARBA00023069"/>
    </source>
</evidence>
<keyword evidence="7" id="KW-0206">Cytoskeleton</keyword>
<feature type="domain" description="WDR19 first beta-propeller" evidence="10">
    <location>
        <begin position="19"/>
        <end position="300"/>
    </location>
</feature>
<dbReference type="PANTHER" id="PTHR14920:SF0">
    <property type="entry name" value="WD REPEAT DOMAIN 19"/>
    <property type="match status" value="1"/>
</dbReference>
<dbReference type="Pfam" id="PF23389">
    <property type="entry name" value="Beta-prop_WDR19_1st"/>
    <property type="match status" value="1"/>
</dbReference>
<evidence type="ECO:0000256" key="4">
    <source>
        <dbReference type="ARBA" id="ARBA00022737"/>
    </source>
</evidence>
<dbReference type="SUPFAM" id="SSF48371">
    <property type="entry name" value="ARM repeat"/>
    <property type="match status" value="1"/>
</dbReference>
<sequence length="813" mass="91437">MKVLFRETDQSLIGNGSIVFDWRPGGNHIAVGGNNGVVCLYDRYGERTEEVRGGSKIDLLRWDSEGEILAIASGQSSAVQLYELATRQIITLDISMGTKGLPTFMQWSKKHQVLIIGTNQGSILIYNHYSSKKLPLVGKHQRAIITGDFDEDIFALGSDDLSITVNNLEGETLSTISCTAEPTNLKISKFRRVDAERDKEELFISYIVGHRTLSIVTANDTSSPISLQFQDKYGQIVDTSWHNNGMIMIAFEMGFLVVLSAQDWNDVNHELFSVQEFTSTITCLYTSLSCERLFSGADNGQGLQIASQLADRQIKRECGIILEQMRLYSDAAQIFEVGKYYDRAAVAYIKSKNWMRILPIEEHVKSPKVLTQYGKLLLADKKYERAYQVFQRARSHDNVVMVLLKHMNRVDEAVEIARESRSLDGLKMIAKFFTDVGNDDSAIEFLVLSQCFQEAYNLALSTKKMEVYASAVEDHGSTQQFLQLADYYNAVNKNAEAGRFYGLAKEYESAINHLIKAGDNEEAIMDAVDFTAQSNNSILVEKVVHYLMGEPEGVPKDPKFLFHLYTKLGMHSKAAKIALIIAMDQQNRGSYKSAHKLLFTMRQQLKDQKIYIPMELEDWLFILHSYILAKRHVAAGNHLNAGRLLVRVARNVSRFVQHEVQILTSTVITCAKANLRGTAYELATRLIKPGMREKLDKKYKRTIETIVRKAENVADPPEIMTSCPFCGHSVREFETLCDGCKNTLPYCIVTGKHVIDSDFSLCSSCKMPAFCSELQKLERSGEPCPMCQSSVGSPAPINIKLYLNMEGNNKQTT</sequence>
<accession>A0A1I7STJ9</accession>
<dbReference type="InterPro" id="IPR056170">
    <property type="entry name" value="Znf_IFT121-like"/>
</dbReference>
<evidence type="ECO:0000256" key="3">
    <source>
        <dbReference type="ARBA" id="ARBA00022574"/>
    </source>
</evidence>
<keyword evidence="8" id="KW-0966">Cell projection</keyword>
<evidence type="ECO:0000256" key="5">
    <source>
        <dbReference type="ARBA" id="ARBA00022794"/>
    </source>
</evidence>
<comment type="subcellular location">
    <subcellularLocation>
        <location evidence="1">Cytoplasm</location>
        <location evidence="1">Cytoskeleton</location>
        <location evidence="1">Cilium basal body</location>
    </subcellularLocation>
</comment>
<feature type="domain" description="IFT121-like zinc finger" evidence="9">
    <location>
        <begin position="745"/>
        <end position="791"/>
    </location>
</feature>
<dbReference type="InterPro" id="IPR057855">
    <property type="entry name" value="Beta-prop_WDR19_1st"/>
</dbReference>
<reference evidence="12" key="1">
    <citation type="submission" date="2016-11" db="UniProtKB">
        <authorList>
            <consortium name="WormBaseParasite"/>
        </authorList>
    </citation>
    <scope>IDENTIFICATION</scope>
</reference>
<dbReference type="InterPro" id="IPR011990">
    <property type="entry name" value="TPR-like_helical_dom_sf"/>
</dbReference>
<dbReference type="Gene3D" id="2.130.10.10">
    <property type="entry name" value="YVTN repeat-like/Quinoprotein amine dehydrogenase"/>
    <property type="match status" value="1"/>
</dbReference>
<evidence type="ECO:0000256" key="8">
    <source>
        <dbReference type="ARBA" id="ARBA00023273"/>
    </source>
</evidence>
<organism evidence="11 12">
    <name type="scientific">Bursaphelenchus xylophilus</name>
    <name type="common">Pinewood nematode worm</name>
    <name type="synonym">Aphelenchoides xylophilus</name>
    <dbReference type="NCBI Taxonomy" id="6326"/>
    <lineage>
        <taxon>Eukaryota</taxon>
        <taxon>Metazoa</taxon>
        <taxon>Ecdysozoa</taxon>
        <taxon>Nematoda</taxon>
        <taxon>Chromadorea</taxon>
        <taxon>Rhabditida</taxon>
        <taxon>Tylenchina</taxon>
        <taxon>Tylenchomorpha</taxon>
        <taxon>Aphelenchoidea</taxon>
        <taxon>Aphelenchoididae</taxon>
        <taxon>Bursaphelenchus</taxon>
    </lineage>
</organism>